<dbReference type="EMBL" id="AZHX01000225">
    <property type="protein sequence ID" value="ETX08432.1"/>
    <property type="molecule type" value="Genomic_DNA"/>
</dbReference>
<evidence type="ECO:0000313" key="1">
    <source>
        <dbReference type="EMBL" id="ETX08432.1"/>
    </source>
</evidence>
<comment type="caution">
    <text evidence="1">The sequence shown here is derived from an EMBL/GenBank/DDBJ whole genome shotgun (WGS) entry which is preliminary data.</text>
</comment>
<dbReference type="InterPro" id="IPR007362">
    <property type="entry name" value="DUF429"/>
</dbReference>
<evidence type="ECO:0000313" key="2">
    <source>
        <dbReference type="Proteomes" id="UP000019140"/>
    </source>
</evidence>
<reference evidence="1 2" key="1">
    <citation type="journal article" date="2014" name="Nature">
        <title>An environmental bacterial taxon with a large and distinct metabolic repertoire.</title>
        <authorList>
            <person name="Wilson M.C."/>
            <person name="Mori T."/>
            <person name="Ruckert C."/>
            <person name="Uria A.R."/>
            <person name="Helf M.J."/>
            <person name="Takada K."/>
            <person name="Gernert C."/>
            <person name="Steffens U.A."/>
            <person name="Heycke N."/>
            <person name="Schmitt S."/>
            <person name="Rinke C."/>
            <person name="Helfrich E.J."/>
            <person name="Brachmann A.O."/>
            <person name="Gurgui C."/>
            <person name="Wakimoto T."/>
            <person name="Kracht M."/>
            <person name="Crusemann M."/>
            <person name="Hentschel U."/>
            <person name="Abe I."/>
            <person name="Matsunaga S."/>
            <person name="Kalinowski J."/>
            <person name="Takeyama H."/>
            <person name="Piel J."/>
        </authorList>
    </citation>
    <scope>NUCLEOTIDE SEQUENCE [LARGE SCALE GENOMIC DNA]</scope>
    <source>
        <strain evidence="2">TSY2</strain>
    </source>
</reference>
<name>W4MFK8_9BACT</name>
<organism evidence="1 2">
    <name type="scientific">Candidatus Entotheonella gemina</name>
    <dbReference type="NCBI Taxonomy" id="1429439"/>
    <lineage>
        <taxon>Bacteria</taxon>
        <taxon>Pseudomonadati</taxon>
        <taxon>Nitrospinota/Tectimicrobiota group</taxon>
        <taxon>Candidatus Tectimicrobiota</taxon>
        <taxon>Candidatus Entotheonellia</taxon>
        <taxon>Candidatus Entotheonellales</taxon>
        <taxon>Candidatus Entotheonellaceae</taxon>
        <taxon>Candidatus Entotheonella</taxon>
    </lineage>
</organism>
<sequence length="246" mass="26944">MSSTALTTPPYWLAGVDGCRAGWIIALAMLAPNDRLHRLRFILCSHVEAVLNLAPAPAIIAIDIPIGLLDTPQPGGRDCDQLARRLLRRRASSVFSPPSRLVLQATHYDQVREHGMSRQAFGILPKIREVDGHITPASQATVYEAHPELAFMRLAGAPMQHNKKTAAGRAERLKALRRASNPGYASLSTTLQRALRTYTRAQVAHDDLLDACVLLTTGYRLASARAQRLPATPALDAKGLRMEICY</sequence>
<dbReference type="Pfam" id="PF04250">
    <property type="entry name" value="DUF429"/>
    <property type="match status" value="1"/>
</dbReference>
<dbReference type="AlphaFoldDB" id="W4MFK8"/>
<protein>
    <recommendedName>
        <fullName evidence="3">NUDIX hydrolase</fullName>
    </recommendedName>
</protein>
<accession>W4MFK8</accession>
<proteinExistence type="predicted"/>
<gene>
    <name evidence="1" type="ORF">ETSY2_05445</name>
</gene>
<evidence type="ECO:0008006" key="3">
    <source>
        <dbReference type="Google" id="ProtNLM"/>
    </source>
</evidence>
<keyword evidence="2" id="KW-1185">Reference proteome</keyword>
<dbReference type="HOGENOM" id="CLU_080977_1_0_7"/>
<dbReference type="Proteomes" id="UP000019140">
    <property type="component" value="Unassembled WGS sequence"/>
</dbReference>